<dbReference type="InterPro" id="IPR019819">
    <property type="entry name" value="Carboxylesterase_B_CS"/>
</dbReference>
<evidence type="ECO:0000256" key="1">
    <source>
        <dbReference type="ARBA" id="ARBA00005964"/>
    </source>
</evidence>
<dbReference type="PROSITE" id="PS00941">
    <property type="entry name" value="CARBOXYLESTERASE_B_2"/>
    <property type="match status" value="1"/>
</dbReference>
<evidence type="ECO:0000256" key="4">
    <source>
        <dbReference type="SAM" id="MobiDB-lite"/>
    </source>
</evidence>
<keyword evidence="2 3" id="KW-0378">Hydrolase</keyword>
<dbReference type="InterPro" id="IPR002018">
    <property type="entry name" value="CarbesteraseB"/>
</dbReference>
<comment type="similarity">
    <text evidence="1 3">Belongs to the type-B carboxylesterase/lipase family.</text>
</comment>
<evidence type="ECO:0000313" key="6">
    <source>
        <dbReference type="EMBL" id="KAF2006253.1"/>
    </source>
</evidence>
<dbReference type="Proteomes" id="UP000799779">
    <property type="component" value="Unassembled WGS sequence"/>
</dbReference>
<feature type="signal peptide" evidence="3">
    <location>
        <begin position="1"/>
        <end position="24"/>
    </location>
</feature>
<feature type="chain" id="PRO_5025707143" description="Carboxylic ester hydrolase" evidence="3">
    <location>
        <begin position="25"/>
        <end position="597"/>
    </location>
</feature>
<feature type="domain" description="Carboxylesterase type B" evidence="5">
    <location>
        <begin position="34"/>
        <end position="489"/>
    </location>
</feature>
<dbReference type="EMBL" id="ML977560">
    <property type="protein sequence ID" value="KAF2006253.1"/>
    <property type="molecule type" value="Genomic_DNA"/>
</dbReference>
<dbReference type="GO" id="GO:0016787">
    <property type="term" value="F:hydrolase activity"/>
    <property type="evidence" value="ECO:0007669"/>
    <property type="project" value="UniProtKB-KW"/>
</dbReference>
<dbReference type="EC" id="3.1.1.-" evidence="3"/>
<dbReference type="OrthoDB" id="408631at2759"/>
<protein>
    <recommendedName>
        <fullName evidence="3">Carboxylic ester hydrolase</fullName>
        <ecNumber evidence="3">3.1.1.-</ecNumber>
    </recommendedName>
</protein>
<dbReference type="PANTHER" id="PTHR11559">
    <property type="entry name" value="CARBOXYLESTERASE"/>
    <property type="match status" value="1"/>
</dbReference>
<evidence type="ECO:0000259" key="5">
    <source>
        <dbReference type="Pfam" id="PF00135"/>
    </source>
</evidence>
<accession>A0A6A5WWR3</accession>
<keyword evidence="3" id="KW-0732">Signal</keyword>
<dbReference type="Pfam" id="PF00135">
    <property type="entry name" value="COesterase"/>
    <property type="match status" value="1"/>
</dbReference>
<dbReference type="Gene3D" id="3.40.50.1820">
    <property type="entry name" value="alpha/beta hydrolase"/>
    <property type="match status" value="1"/>
</dbReference>
<dbReference type="AlphaFoldDB" id="A0A6A5WWR3"/>
<organism evidence="6 7">
    <name type="scientific">Amniculicola lignicola CBS 123094</name>
    <dbReference type="NCBI Taxonomy" id="1392246"/>
    <lineage>
        <taxon>Eukaryota</taxon>
        <taxon>Fungi</taxon>
        <taxon>Dikarya</taxon>
        <taxon>Ascomycota</taxon>
        <taxon>Pezizomycotina</taxon>
        <taxon>Dothideomycetes</taxon>
        <taxon>Pleosporomycetidae</taxon>
        <taxon>Pleosporales</taxon>
        <taxon>Amniculicolaceae</taxon>
        <taxon>Amniculicola</taxon>
    </lineage>
</organism>
<dbReference type="PROSITE" id="PS00122">
    <property type="entry name" value="CARBOXYLESTERASE_B_1"/>
    <property type="match status" value="1"/>
</dbReference>
<evidence type="ECO:0000256" key="3">
    <source>
        <dbReference type="RuleBase" id="RU361235"/>
    </source>
</evidence>
<reference evidence="6" key="1">
    <citation type="journal article" date="2020" name="Stud. Mycol.">
        <title>101 Dothideomycetes genomes: a test case for predicting lifestyles and emergence of pathogens.</title>
        <authorList>
            <person name="Haridas S."/>
            <person name="Albert R."/>
            <person name="Binder M."/>
            <person name="Bloem J."/>
            <person name="Labutti K."/>
            <person name="Salamov A."/>
            <person name="Andreopoulos B."/>
            <person name="Baker S."/>
            <person name="Barry K."/>
            <person name="Bills G."/>
            <person name="Bluhm B."/>
            <person name="Cannon C."/>
            <person name="Castanera R."/>
            <person name="Culley D."/>
            <person name="Daum C."/>
            <person name="Ezra D."/>
            <person name="Gonzalez J."/>
            <person name="Henrissat B."/>
            <person name="Kuo A."/>
            <person name="Liang C."/>
            <person name="Lipzen A."/>
            <person name="Lutzoni F."/>
            <person name="Magnuson J."/>
            <person name="Mondo S."/>
            <person name="Nolan M."/>
            <person name="Ohm R."/>
            <person name="Pangilinan J."/>
            <person name="Park H.-J."/>
            <person name="Ramirez L."/>
            <person name="Alfaro M."/>
            <person name="Sun H."/>
            <person name="Tritt A."/>
            <person name="Yoshinaga Y."/>
            <person name="Zwiers L.-H."/>
            <person name="Turgeon B."/>
            <person name="Goodwin S."/>
            <person name="Spatafora J."/>
            <person name="Crous P."/>
            <person name="Grigoriev I."/>
        </authorList>
    </citation>
    <scope>NUCLEOTIDE SEQUENCE</scope>
    <source>
        <strain evidence="6">CBS 123094</strain>
    </source>
</reference>
<dbReference type="FunFam" id="3.40.50.1820:FF:000266">
    <property type="entry name" value="Carboxylic ester hydrolase"/>
    <property type="match status" value="1"/>
</dbReference>
<feature type="region of interest" description="Disordered" evidence="4">
    <location>
        <begin position="391"/>
        <end position="410"/>
    </location>
</feature>
<keyword evidence="7" id="KW-1185">Reference proteome</keyword>
<name>A0A6A5WWR3_9PLEO</name>
<sequence>MKGFPTLLLSAVIALLNGNAGVVAEPIPLGARAAPVVDLGYSKYEGTYDATTKINTFKGIRYAAPPLGKLRWQAPKAPATNRTVTFPATSDPPVCPQSGAGADTPSAYGFLSGPGNEDCLFLNVFAPAKANKLPVFFWIHGGGYALYGASGLDPSPFMTNNNNGFISVVIQYRLGAFGFLAGSDIKEDGALNAGLLDMNFALQWVQANIKRFGGDPARVTIAGESAGAAAVLYQAMAYGGKQPQALFQNLITASPWIPNQYRYNDGPPSKAYDDFAEAAGCANAYDTLKCLRNANTTVLQSASAHVSEASPFGGFAFLPVTDGVFIQQRPTQQLMSKKLNGKRLLSGNMANEGIPLSPFGQNTLQKFRHYISSTFPGFSHADKTALEKQYSYAGDQQDTDPSDPLFATSGTSYPSSVNQSEYATGQEQRVFNVFAEYAFDCPSYWLASAFPQAWKYQFSIPPSYHGYDLQALWKGTTTPNAAFKYAFHKVWGSFIIANSPVISVADAKAGQANATVPEGYGGKINWPQWSPASPVLLSLNTTGGVPVPVTAGPWLKYNLYVDPGQTNNFKIADAFKWEGGRGGRCNWWQSVAAKVPY</sequence>
<dbReference type="InterPro" id="IPR019826">
    <property type="entry name" value="Carboxylesterase_B_AS"/>
</dbReference>
<evidence type="ECO:0000256" key="2">
    <source>
        <dbReference type="ARBA" id="ARBA00022801"/>
    </source>
</evidence>
<dbReference type="InterPro" id="IPR050309">
    <property type="entry name" value="Type-B_Carboxylest/Lipase"/>
</dbReference>
<dbReference type="InterPro" id="IPR029058">
    <property type="entry name" value="AB_hydrolase_fold"/>
</dbReference>
<proteinExistence type="inferred from homology"/>
<gene>
    <name evidence="6" type="ORF">P154DRAFT_551014</name>
</gene>
<evidence type="ECO:0000313" key="7">
    <source>
        <dbReference type="Proteomes" id="UP000799779"/>
    </source>
</evidence>
<dbReference type="SUPFAM" id="SSF53474">
    <property type="entry name" value="alpha/beta-Hydrolases"/>
    <property type="match status" value="1"/>
</dbReference>